<dbReference type="Pfam" id="PF00583">
    <property type="entry name" value="Acetyltransf_1"/>
    <property type="match status" value="1"/>
</dbReference>
<organism evidence="2 3">
    <name type="scientific">Albidovulum litorale</name>
    <dbReference type="NCBI Taxonomy" id="2984134"/>
    <lineage>
        <taxon>Bacteria</taxon>
        <taxon>Pseudomonadati</taxon>
        <taxon>Pseudomonadota</taxon>
        <taxon>Alphaproteobacteria</taxon>
        <taxon>Rhodobacterales</taxon>
        <taxon>Paracoccaceae</taxon>
        <taxon>Albidovulum</taxon>
    </lineage>
</organism>
<dbReference type="EMBL" id="JAOWKZ010000002">
    <property type="protein sequence ID" value="MCV2872115.1"/>
    <property type="molecule type" value="Genomic_DNA"/>
</dbReference>
<dbReference type="PROSITE" id="PS51186">
    <property type="entry name" value="GNAT"/>
    <property type="match status" value="1"/>
</dbReference>
<evidence type="ECO:0000259" key="1">
    <source>
        <dbReference type="PROSITE" id="PS51186"/>
    </source>
</evidence>
<dbReference type="CDD" id="cd04301">
    <property type="entry name" value="NAT_SF"/>
    <property type="match status" value="1"/>
</dbReference>
<keyword evidence="3" id="KW-1185">Reference proteome</keyword>
<dbReference type="SUPFAM" id="SSF55729">
    <property type="entry name" value="Acyl-CoA N-acyltransferases (Nat)"/>
    <property type="match status" value="1"/>
</dbReference>
<accession>A0ABT2ZLV1</accession>
<dbReference type="InterPro" id="IPR016181">
    <property type="entry name" value="Acyl_CoA_acyltransferase"/>
</dbReference>
<reference evidence="2 3" key="1">
    <citation type="submission" date="2022-10" db="EMBL/GenBank/DDBJ databases">
        <title>Defluviimonas sp. nov., isolated from ocean surface sediments.</title>
        <authorList>
            <person name="He W."/>
            <person name="Wang L."/>
            <person name="Zhang D.-F."/>
        </authorList>
    </citation>
    <scope>NUCLEOTIDE SEQUENCE [LARGE SCALE GENOMIC DNA]</scope>
    <source>
        <strain evidence="2 3">WL0050</strain>
    </source>
</reference>
<dbReference type="RefSeq" id="WP_263739307.1">
    <property type="nucleotide sequence ID" value="NZ_JAOWKZ010000002.1"/>
</dbReference>
<feature type="domain" description="N-acetyltransferase" evidence="1">
    <location>
        <begin position="101"/>
        <end position="235"/>
    </location>
</feature>
<gene>
    <name evidence="2" type="ORF">OEZ71_07380</name>
</gene>
<evidence type="ECO:0000313" key="2">
    <source>
        <dbReference type="EMBL" id="MCV2872115.1"/>
    </source>
</evidence>
<dbReference type="Proteomes" id="UP001652564">
    <property type="component" value="Unassembled WGS sequence"/>
</dbReference>
<proteinExistence type="predicted"/>
<dbReference type="Gene3D" id="3.40.630.30">
    <property type="match status" value="1"/>
</dbReference>
<sequence>MSDLFAVTEATWPAAAFHKVGPFLVREGKGGGQRVSAATAEGDWTGADIDAVEVAQKGLGQHPLFMIRPDDTGLDAALAARGYTVKDPVNLYEAPVSALLGEVKRLSAFTIWPPLAIMRDIWAEGGIGPDRIAVMERAKGPKTTVLGRVNDRASGAAYIAIHGKTAMLHALHIVPDQRRQGSAVNMMREAAKWAQDHGAERFSVLVVQSNNAAIALYTSLNMQLVGHYHYRSYKP</sequence>
<evidence type="ECO:0000313" key="3">
    <source>
        <dbReference type="Proteomes" id="UP001652564"/>
    </source>
</evidence>
<dbReference type="InterPro" id="IPR000182">
    <property type="entry name" value="GNAT_dom"/>
</dbReference>
<protein>
    <submittedName>
        <fullName evidence="2">GNAT family N-acetyltransferase</fullName>
    </submittedName>
</protein>
<comment type="caution">
    <text evidence="2">The sequence shown here is derived from an EMBL/GenBank/DDBJ whole genome shotgun (WGS) entry which is preliminary data.</text>
</comment>
<name>A0ABT2ZLV1_9RHOB</name>